<organism evidence="1 2">
    <name type="scientific">Blastococcus haudaquaticus</name>
    <dbReference type="NCBI Taxonomy" id="1938745"/>
    <lineage>
        <taxon>Bacteria</taxon>
        <taxon>Bacillati</taxon>
        <taxon>Actinomycetota</taxon>
        <taxon>Actinomycetes</taxon>
        <taxon>Geodermatophilales</taxon>
        <taxon>Geodermatophilaceae</taxon>
        <taxon>Blastococcus</taxon>
    </lineage>
</organism>
<evidence type="ECO:0000313" key="1">
    <source>
        <dbReference type="EMBL" id="SOE02556.1"/>
    </source>
</evidence>
<dbReference type="RefSeq" id="WP_097185309.1">
    <property type="nucleotide sequence ID" value="NZ_OCNK01000004.1"/>
</dbReference>
<protein>
    <submittedName>
        <fullName evidence="1">Uncharacterized protein</fullName>
    </submittedName>
</protein>
<sequence length="76" mass="8192">MVRLVESRLLPDPRLAERLRSLFAARDGREPPPGLPDPPASWARDYEAIVTDVGAATGSVSAAMSLATEVYRQALS</sequence>
<evidence type="ECO:0000313" key="2">
    <source>
        <dbReference type="Proteomes" id="UP000219482"/>
    </source>
</evidence>
<reference evidence="2" key="1">
    <citation type="submission" date="2017-09" db="EMBL/GenBank/DDBJ databases">
        <authorList>
            <person name="Varghese N."/>
            <person name="Submissions S."/>
        </authorList>
    </citation>
    <scope>NUCLEOTIDE SEQUENCE [LARGE SCALE GENOMIC DNA]</scope>
    <source>
        <strain evidence="2">DSM 44270</strain>
    </source>
</reference>
<dbReference type="AlphaFoldDB" id="A0A286H521"/>
<accession>A0A286H521</accession>
<dbReference type="EMBL" id="OCNK01000004">
    <property type="protein sequence ID" value="SOE02556.1"/>
    <property type="molecule type" value="Genomic_DNA"/>
</dbReference>
<gene>
    <name evidence="1" type="ORF">SAMN06272739_3628</name>
</gene>
<proteinExistence type="predicted"/>
<dbReference type="Proteomes" id="UP000219482">
    <property type="component" value="Unassembled WGS sequence"/>
</dbReference>
<keyword evidence="2" id="KW-1185">Reference proteome</keyword>
<name>A0A286H521_9ACTN</name>